<gene>
    <name evidence="7" type="ORF">BGW38_009563</name>
</gene>
<feature type="active site" evidence="3">
    <location>
        <position position="62"/>
    </location>
</feature>
<evidence type="ECO:0000256" key="2">
    <source>
        <dbReference type="ARBA" id="ARBA00022750"/>
    </source>
</evidence>
<dbReference type="GO" id="GO:0004190">
    <property type="term" value="F:aspartic-type endopeptidase activity"/>
    <property type="evidence" value="ECO:0007669"/>
    <property type="project" value="UniProtKB-KW"/>
</dbReference>
<dbReference type="InterPro" id="IPR001969">
    <property type="entry name" value="Aspartic_peptidase_AS"/>
</dbReference>
<dbReference type="Proteomes" id="UP000780801">
    <property type="component" value="Unassembled WGS sequence"/>
</dbReference>
<keyword evidence="2 5" id="KW-0064">Aspartyl protease</keyword>
<comment type="similarity">
    <text evidence="1 5">Belongs to the peptidase A1 family.</text>
</comment>
<keyword evidence="8" id="KW-1185">Reference proteome</keyword>
<dbReference type="PROSITE" id="PS00141">
    <property type="entry name" value="ASP_PROTEASE"/>
    <property type="match status" value="2"/>
</dbReference>
<keyword evidence="5" id="KW-0378">Hydrolase</keyword>
<dbReference type="OrthoDB" id="771136at2759"/>
<feature type="active site" evidence="3">
    <location>
        <position position="256"/>
    </location>
</feature>
<dbReference type="InterPro" id="IPR034164">
    <property type="entry name" value="Pepsin-like_dom"/>
</dbReference>
<dbReference type="InterPro" id="IPR033121">
    <property type="entry name" value="PEPTIDASE_A1"/>
</dbReference>
<dbReference type="PANTHER" id="PTHR47966">
    <property type="entry name" value="BETA-SITE APP-CLEAVING ENZYME, ISOFORM A-RELATED"/>
    <property type="match status" value="1"/>
</dbReference>
<feature type="disulfide bond" evidence="4">
    <location>
        <begin position="292"/>
        <end position="329"/>
    </location>
</feature>
<evidence type="ECO:0000313" key="8">
    <source>
        <dbReference type="Proteomes" id="UP000780801"/>
    </source>
</evidence>
<evidence type="ECO:0000313" key="7">
    <source>
        <dbReference type="EMBL" id="KAF9586112.1"/>
    </source>
</evidence>
<sequence length="416" mass="45132">MSLQSTRHPENLTPQVWTRRNLHRRAASASVTVPLTNFDADIAYTIPLSLGTPAKAFNMIIDTGSSITWVASQTCTSPQCQRTKQFDCGPSSQVTCRAVNQSFKATFGSGDMLQGDFYQELIGIGSLTLDGIMGLASVVTHKFQNNVDGVLGLRFTPGGVVSFPPLIRDSIEVLSRFRNTSSLSENKIGLWLRRADSIATSVPGGEITFGGVNHRRFKGQITYLDTLPNTPWTVPIAGLTIGGTRINTTGVSGLIDSGTTVIIVPKNIADAINGAIPGAVTTPENGLWFLPCDGNMDIRITLGTFTVTIPYYDIAILSTSQKYRNTYYCQSSIVFITKSQISLSEWTLGDSFLKNVYSVFDFGVQSNTSTATRIGFAHLSSPGGRLPYNTANLMKTKPWWVHVAIAVALYGCYTLI</sequence>
<dbReference type="AlphaFoldDB" id="A0A9P6G2X3"/>
<evidence type="ECO:0000256" key="4">
    <source>
        <dbReference type="PIRSR" id="PIRSR601461-2"/>
    </source>
</evidence>
<evidence type="ECO:0000256" key="5">
    <source>
        <dbReference type="RuleBase" id="RU000454"/>
    </source>
</evidence>
<dbReference type="GO" id="GO:0006508">
    <property type="term" value="P:proteolysis"/>
    <property type="evidence" value="ECO:0007669"/>
    <property type="project" value="UniProtKB-KW"/>
</dbReference>
<evidence type="ECO:0000256" key="1">
    <source>
        <dbReference type="ARBA" id="ARBA00007447"/>
    </source>
</evidence>
<dbReference type="PROSITE" id="PS51767">
    <property type="entry name" value="PEPTIDASE_A1"/>
    <property type="match status" value="1"/>
</dbReference>
<protein>
    <recommendedName>
        <fullName evidence="6">Peptidase A1 domain-containing protein</fullName>
    </recommendedName>
</protein>
<dbReference type="PRINTS" id="PR00792">
    <property type="entry name" value="PEPSIN"/>
</dbReference>
<organism evidence="7 8">
    <name type="scientific">Lunasporangiospora selenospora</name>
    <dbReference type="NCBI Taxonomy" id="979761"/>
    <lineage>
        <taxon>Eukaryota</taxon>
        <taxon>Fungi</taxon>
        <taxon>Fungi incertae sedis</taxon>
        <taxon>Mucoromycota</taxon>
        <taxon>Mortierellomycotina</taxon>
        <taxon>Mortierellomycetes</taxon>
        <taxon>Mortierellales</taxon>
        <taxon>Mortierellaceae</taxon>
        <taxon>Lunasporangiospora</taxon>
    </lineage>
</organism>
<keyword evidence="4" id="KW-1015">Disulfide bond</keyword>
<dbReference type="InterPro" id="IPR001461">
    <property type="entry name" value="Aspartic_peptidase_A1"/>
</dbReference>
<proteinExistence type="inferred from homology"/>
<feature type="domain" description="Peptidase A1" evidence="6">
    <location>
        <begin position="44"/>
        <end position="377"/>
    </location>
</feature>
<evidence type="ECO:0000259" key="6">
    <source>
        <dbReference type="PROSITE" id="PS51767"/>
    </source>
</evidence>
<dbReference type="InterPro" id="IPR021109">
    <property type="entry name" value="Peptidase_aspartic_dom_sf"/>
</dbReference>
<feature type="disulfide bond" evidence="4">
    <location>
        <begin position="75"/>
        <end position="80"/>
    </location>
</feature>
<dbReference type="Pfam" id="PF00026">
    <property type="entry name" value="Asp"/>
    <property type="match status" value="1"/>
</dbReference>
<dbReference type="CDD" id="cd05471">
    <property type="entry name" value="pepsin_like"/>
    <property type="match status" value="1"/>
</dbReference>
<accession>A0A9P6G2X3</accession>
<comment type="caution">
    <text evidence="7">The sequence shown here is derived from an EMBL/GenBank/DDBJ whole genome shotgun (WGS) entry which is preliminary data.</text>
</comment>
<reference evidence="7" key="1">
    <citation type="journal article" date="2020" name="Fungal Divers.">
        <title>Resolving the Mortierellaceae phylogeny through synthesis of multi-gene phylogenetics and phylogenomics.</title>
        <authorList>
            <person name="Vandepol N."/>
            <person name="Liber J."/>
            <person name="Desiro A."/>
            <person name="Na H."/>
            <person name="Kennedy M."/>
            <person name="Barry K."/>
            <person name="Grigoriev I.V."/>
            <person name="Miller A.N."/>
            <person name="O'Donnell K."/>
            <person name="Stajich J.E."/>
            <person name="Bonito G."/>
        </authorList>
    </citation>
    <scope>NUCLEOTIDE SEQUENCE</scope>
    <source>
        <strain evidence="7">KOD1015</strain>
    </source>
</reference>
<dbReference type="SUPFAM" id="SSF50630">
    <property type="entry name" value="Acid proteases"/>
    <property type="match status" value="1"/>
</dbReference>
<keyword evidence="5" id="KW-0645">Protease</keyword>
<name>A0A9P6G2X3_9FUNG</name>
<dbReference type="EMBL" id="JAABOA010000071">
    <property type="protein sequence ID" value="KAF9586112.1"/>
    <property type="molecule type" value="Genomic_DNA"/>
</dbReference>
<evidence type="ECO:0000256" key="3">
    <source>
        <dbReference type="PIRSR" id="PIRSR601461-1"/>
    </source>
</evidence>
<dbReference type="Gene3D" id="2.40.70.10">
    <property type="entry name" value="Acid Proteases"/>
    <property type="match status" value="2"/>
</dbReference>
<dbReference type="PANTHER" id="PTHR47966:SF74">
    <property type="entry name" value="AGR407CP"/>
    <property type="match status" value="1"/>
</dbReference>